<keyword evidence="3" id="KW-1185">Reference proteome</keyword>
<accession>A0ABU1MRM1</accession>
<dbReference type="Proteomes" id="UP001184150">
    <property type="component" value="Unassembled WGS sequence"/>
</dbReference>
<reference evidence="2 3" key="1">
    <citation type="submission" date="2023-07" db="EMBL/GenBank/DDBJ databases">
        <title>Sorghum-associated microbial communities from plants grown in Nebraska, USA.</title>
        <authorList>
            <person name="Schachtman D."/>
        </authorList>
    </citation>
    <scope>NUCLEOTIDE SEQUENCE [LARGE SCALE GENOMIC DNA]</scope>
    <source>
        <strain evidence="2 3">DS1027</strain>
    </source>
</reference>
<evidence type="ECO:0000313" key="3">
    <source>
        <dbReference type="Proteomes" id="UP001184150"/>
    </source>
</evidence>
<feature type="domain" description="DUF4440" evidence="1">
    <location>
        <begin position="10"/>
        <end position="120"/>
    </location>
</feature>
<name>A0ABU1MRM1_9SPHN</name>
<protein>
    <submittedName>
        <fullName evidence="2">Ketosteroid isomerase-like protein</fullName>
    </submittedName>
</protein>
<evidence type="ECO:0000313" key="2">
    <source>
        <dbReference type="EMBL" id="MDR6512985.1"/>
    </source>
</evidence>
<proteinExistence type="predicted"/>
<dbReference type="InterPro" id="IPR027843">
    <property type="entry name" value="DUF4440"/>
</dbReference>
<dbReference type="EMBL" id="JAVDRD010000013">
    <property type="protein sequence ID" value="MDR6512985.1"/>
    <property type="molecule type" value="Genomic_DNA"/>
</dbReference>
<dbReference type="RefSeq" id="WP_309806370.1">
    <property type="nucleotide sequence ID" value="NZ_JAVDRD010000013.1"/>
</dbReference>
<dbReference type="Gene3D" id="3.10.450.50">
    <property type="match status" value="1"/>
</dbReference>
<dbReference type="Pfam" id="PF14534">
    <property type="entry name" value="DUF4440"/>
    <property type="match status" value="1"/>
</dbReference>
<dbReference type="InterPro" id="IPR032710">
    <property type="entry name" value="NTF2-like_dom_sf"/>
</dbReference>
<organism evidence="2 3">
    <name type="scientific">Novosphingobium capsulatum</name>
    <dbReference type="NCBI Taxonomy" id="13688"/>
    <lineage>
        <taxon>Bacteria</taxon>
        <taxon>Pseudomonadati</taxon>
        <taxon>Pseudomonadota</taxon>
        <taxon>Alphaproteobacteria</taxon>
        <taxon>Sphingomonadales</taxon>
        <taxon>Sphingomonadaceae</taxon>
        <taxon>Novosphingobium</taxon>
    </lineage>
</organism>
<evidence type="ECO:0000259" key="1">
    <source>
        <dbReference type="Pfam" id="PF14534"/>
    </source>
</evidence>
<gene>
    <name evidence="2" type="ORF">J2792_003873</name>
</gene>
<dbReference type="SUPFAM" id="SSF54427">
    <property type="entry name" value="NTF2-like"/>
    <property type="match status" value="1"/>
</dbReference>
<comment type="caution">
    <text evidence="2">The sequence shown here is derived from an EMBL/GenBank/DDBJ whole genome shotgun (WGS) entry which is preliminary data.</text>
</comment>
<sequence>MNHPADLAIRLRRAAFNQALADADLAAIGPLLAPDVVLVTGSDSAVLAGRKAQLQAWKREFAASPRSIYLRTPATIEASAVEPIALEQGEWQGRHADSGAVYASGRYCAKWRQSDAGWVIVAEIFVTMA</sequence>